<dbReference type="InterPro" id="IPR003832">
    <property type="entry name" value="DUF212"/>
</dbReference>
<evidence type="ECO:0000256" key="1">
    <source>
        <dbReference type="SAM" id="Phobius"/>
    </source>
</evidence>
<name>A0AA41SHW1_PAPNU</name>
<evidence type="ECO:0008006" key="4">
    <source>
        <dbReference type="Google" id="ProtNLM"/>
    </source>
</evidence>
<evidence type="ECO:0000313" key="3">
    <source>
        <dbReference type="Proteomes" id="UP001177140"/>
    </source>
</evidence>
<organism evidence="2 3">
    <name type="scientific">Papaver nudicaule</name>
    <name type="common">Iceland poppy</name>
    <dbReference type="NCBI Taxonomy" id="74823"/>
    <lineage>
        <taxon>Eukaryota</taxon>
        <taxon>Viridiplantae</taxon>
        <taxon>Streptophyta</taxon>
        <taxon>Embryophyta</taxon>
        <taxon>Tracheophyta</taxon>
        <taxon>Spermatophyta</taxon>
        <taxon>Magnoliopsida</taxon>
        <taxon>Ranunculales</taxon>
        <taxon>Papaveraceae</taxon>
        <taxon>Papaveroideae</taxon>
        <taxon>Papaver</taxon>
    </lineage>
</organism>
<feature type="transmembrane region" description="Helical" evidence="1">
    <location>
        <begin position="32"/>
        <end position="56"/>
    </location>
</feature>
<dbReference type="EMBL" id="JAJJMA010173147">
    <property type="protein sequence ID" value="MCL7036882.1"/>
    <property type="molecule type" value="Genomic_DNA"/>
</dbReference>
<feature type="transmembrane region" description="Helical" evidence="1">
    <location>
        <begin position="68"/>
        <end position="89"/>
    </location>
</feature>
<dbReference type="Pfam" id="PF02681">
    <property type="entry name" value="DUF212"/>
    <property type="match status" value="1"/>
</dbReference>
<evidence type="ECO:0000313" key="2">
    <source>
        <dbReference type="EMBL" id="MCL7036882.1"/>
    </source>
</evidence>
<dbReference type="PANTHER" id="PTHR31446">
    <property type="entry name" value="ACID PHOSPHATASE/VANADIUM-DEPENDENT HALOPEROXIDASE-RELATED PROTEIN"/>
    <property type="match status" value="1"/>
</dbReference>
<keyword evidence="1" id="KW-0812">Transmembrane</keyword>
<sequence length="183" mass="19363">MDDVTAIAASIIQNTVSSSATTNSLPSKYVSIFTNLALISAVIAFAIAQLIKFFLIRYQERRWDVKQLIGAGGMPSSHSATVTALAVAVGYEDGFGGTSFATAMIFACVVMHDALGVRLHAGRQAEVLNQIVFELPADHPLSDARPLRELIGHTPVQVLAGLILGLVTAVISCLVKAAVTQAW</sequence>
<gene>
    <name evidence="2" type="ORF">MKW94_024057</name>
</gene>
<keyword evidence="3" id="KW-1185">Reference proteome</keyword>
<reference evidence="2" key="1">
    <citation type="submission" date="2022-03" db="EMBL/GenBank/DDBJ databases">
        <title>A functionally conserved STORR gene fusion in Papaver species that diverged 16.8 million years ago.</title>
        <authorList>
            <person name="Catania T."/>
        </authorList>
    </citation>
    <scope>NUCLEOTIDE SEQUENCE</scope>
    <source>
        <strain evidence="2">S-191538</strain>
    </source>
</reference>
<keyword evidence="1" id="KW-0472">Membrane</keyword>
<protein>
    <recommendedName>
        <fullName evidence="4">Acid phosphatase/vanadium-dependent haloperoxidase-related protein</fullName>
    </recommendedName>
</protein>
<comment type="caution">
    <text evidence="2">The sequence shown here is derived from an EMBL/GenBank/DDBJ whole genome shotgun (WGS) entry which is preliminary data.</text>
</comment>
<keyword evidence="1" id="KW-1133">Transmembrane helix</keyword>
<dbReference type="Proteomes" id="UP001177140">
    <property type="component" value="Unassembled WGS sequence"/>
</dbReference>
<feature type="transmembrane region" description="Helical" evidence="1">
    <location>
        <begin position="158"/>
        <end position="179"/>
    </location>
</feature>
<feature type="transmembrane region" description="Helical" evidence="1">
    <location>
        <begin position="95"/>
        <end position="115"/>
    </location>
</feature>
<dbReference type="AlphaFoldDB" id="A0AA41SHW1"/>
<accession>A0AA41SHW1</accession>
<dbReference type="PANTHER" id="PTHR31446:SF39">
    <property type="entry name" value="ACID PHOSPHATASE_VANADIUM-DEPENDENT HALOPEROXIDASE-RELATED PROTEIN"/>
    <property type="match status" value="1"/>
</dbReference>
<proteinExistence type="predicted"/>